<dbReference type="PANTHER" id="PTHR36785:SF1">
    <property type="entry name" value="OS05G0502500 PROTEIN"/>
    <property type="match status" value="1"/>
</dbReference>
<evidence type="ECO:0000313" key="1">
    <source>
        <dbReference type="EMBL" id="KAK8943140.1"/>
    </source>
</evidence>
<sequence length="196" mass="21860">MASLHLLIHFPNPTTKRSCFSRRIPSPSDFLPSPRRQLGFLLSCKNGGLISLPLGLNALRREGFDKVGILQRRGGRARLLVVRAKQVFGSGDGGWDKGSSSRVLGNLVLAIGLTYLTVTGQLGWLFDALVSIWIVNFFLVRTASSGCLGEAVLIENERRTALVLYVLQLLDLLRNYRRLYVRNEKGIPERKVKSRV</sequence>
<organism evidence="1 2">
    <name type="scientific">Platanthera zijinensis</name>
    <dbReference type="NCBI Taxonomy" id="2320716"/>
    <lineage>
        <taxon>Eukaryota</taxon>
        <taxon>Viridiplantae</taxon>
        <taxon>Streptophyta</taxon>
        <taxon>Embryophyta</taxon>
        <taxon>Tracheophyta</taxon>
        <taxon>Spermatophyta</taxon>
        <taxon>Magnoliopsida</taxon>
        <taxon>Liliopsida</taxon>
        <taxon>Asparagales</taxon>
        <taxon>Orchidaceae</taxon>
        <taxon>Orchidoideae</taxon>
        <taxon>Orchideae</taxon>
        <taxon>Orchidinae</taxon>
        <taxon>Platanthera</taxon>
    </lineage>
</organism>
<keyword evidence="2" id="KW-1185">Reference proteome</keyword>
<dbReference type="EMBL" id="JBBWWQ010000007">
    <property type="protein sequence ID" value="KAK8943140.1"/>
    <property type="molecule type" value="Genomic_DNA"/>
</dbReference>
<name>A0AAP0G855_9ASPA</name>
<comment type="caution">
    <text evidence="1">The sequence shown here is derived from an EMBL/GenBank/DDBJ whole genome shotgun (WGS) entry which is preliminary data.</text>
</comment>
<protein>
    <submittedName>
        <fullName evidence="1">Uncharacterized protein</fullName>
    </submittedName>
</protein>
<evidence type="ECO:0000313" key="2">
    <source>
        <dbReference type="Proteomes" id="UP001418222"/>
    </source>
</evidence>
<proteinExistence type="predicted"/>
<dbReference type="PANTHER" id="PTHR36785">
    <property type="entry name" value="OS05G0502500 PROTEIN"/>
    <property type="match status" value="1"/>
</dbReference>
<dbReference type="Proteomes" id="UP001418222">
    <property type="component" value="Unassembled WGS sequence"/>
</dbReference>
<dbReference type="AlphaFoldDB" id="A0AAP0G855"/>
<reference evidence="1 2" key="1">
    <citation type="journal article" date="2022" name="Nat. Plants">
        <title>Genomes of leafy and leafless Platanthera orchids illuminate the evolution of mycoheterotrophy.</title>
        <authorList>
            <person name="Li M.H."/>
            <person name="Liu K.W."/>
            <person name="Li Z."/>
            <person name="Lu H.C."/>
            <person name="Ye Q.L."/>
            <person name="Zhang D."/>
            <person name="Wang J.Y."/>
            <person name="Li Y.F."/>
            <person name="Zhong Z.M."/>
            <person name="Liu X."/>
            <person name="Yu X."/>
            <person name="Liu D.K."/>
            <person name="Tu X.D."/>
            <person name="Liu B."/>
            <person name="Hao Y."/>
            <person name="Liao X.Y."/>
            <person name="Jiang Y.T."/>
            <person name="Sun W.H."/>
            <person name="Chen J."/>
            <person name="Chen Y.Q."/>
            <person name="Ai Y."/>
            <person name="Zhai J.W."/>
            <person name="Wu S.S."/>
            <person name="Zhou Z."/>
            <person name="Hsiao Y.Y."/>
            <person name="Wu W.L."/>
            <person name="Chen Y.Y."/>
            <person name="Lin Y.F."/>
            <person name="Hsu J.L."/>
            <person name="Li C.Y."/>
            <person name="Wang Z.W."/>
            <person name="Zhao X."/>
            <person name="Zhong W.Y."/>
            <person name="Ma X.K."/>
            <person name="Ma L."/>
            <person name="Huang J."/>
            <person name="Chen G.Z."/>
            <person name="Huang M.Z."/>
            <person name="Huang L."/>
            <person name="Peng D.H."/>
            <person name="Luo Y.B."/>
            <person name="Zou S.Q."/>
            <person name="Chen S.P."/>
            <person name="Lan S."/>
            <person name="Tsai W.C."/>
            <person name="Van de Peer Y."/>
            <person name="Liu Z.J."/>
        </authorList>
    </citation>
    <scope>NUCLEOTIDE SEQUENCE [LARGE SCALE GENOMIC DNA]</scope>
    <source>
        <strain evidence="1">Lor287</strain>
    </source>
</reference>
<accession>A0AAP0G855</accession>
<gene>
    <name evidence="1" type="ORF">KSP39_PZI009295</name>
</gene>